<name>A0ACC1KT25_9FUNG</name>
<keyword evidence="2" id="KW-1185">Reference proteome</keyword>
<dbReference type="EMBL" id="JANBUN010002466">
    <property type="protein sequence ID" value="KAJ2794565.1"/>
    <property type="molecule type" value="Genomic_DNA"/>
</dbReference>
<proteinExistence type="predicted"/>
<accession>A0ACC1KT25</accession>
<reference evidence="1" key="1">
    <citation type="submission" date="2022-07" db="EMBL/GenBank/DDBJ databases">
        <title>Phylogenomic reconstructions and comparative analyses of Kickxellomycotina fungi.</title>
        <authorList>
            <person name="Reynolds N.K."/>
            <person name="Stajich J.E."/>
            <person name="Barry K."/>
            <person name="Grigoriev I.V."/>
            <person name="Crous P."/>
            <person name="Smith M.E."/>
        </authorList>
    </citation>
    <scope>NUCLEOTIDE SEQUENCE</scope>
    <source>
        <strain evidence="1">BCRC 34780</strain>
    </source>
</reference>
<comment type="caution">
    <text evidence="1">The sequence shown here is derived from an EMBL/GenBank/DDBJ whole genome shotgun (WGS) entry which is preliminary data.</text>
</comment>
<evidence type="ECO:0000313" key="1">
    <source>
        <dbReference type="EMBL" id="KAJ2794565.1"/>
    </source>
</evidence>
<sequence length="86" mass="9008">MLRGVARQTCAGLRRQRCRLASNGAGSSGRRDPPPRPAEAADAEATDGTGDGPACIGFDAGFRDGYRAGYDEGRRSIEAVRGAPKE</sequence>
<protein>
    <submittedName>
        <fullName evidence="1">Uncharacterized protein</fullName>
    </submittedName>
</protein>
<evidence type="ECO:0000313" key="2">
    <source>
        <dbReference type="Proteomes" id="UP001140087"/>
    </source>
</evidence>
<dbReference type="Proteomes" id="UP001140087">
    <property type="component" value="Unassembled WGS sequence"/>
</dbReference>
<gene>
    <name evidence="1" type="ORF">H4R21_005453</name>
</gene>
<organism evidence="1 2">
    <name type="scientific">Coemansia helicoidea</name>
    <dbReference type="NCBI Taxonomy" id="1286919"/>
    <lineage>
        <taxon>Eukaryota</taxon>
        <taxon>Fungi</taxon>
        <taxon>Fungi incertae sedis</taxon>
        <taxon>Zoopagomycota</taxon>
        <taxon>Kickxellomycotina</taxon>
        <taxon>Kickxellomycetes</taxon>
        <taxon>Kickxellales</taxon>
        <taxon>Kickxellaceae</taxon>
        <taxon>Coemansia</taxon>
    </lineage>
</organism>